<dbReference type="PANTHER" id="PTHR33926:SF4">
    <property type="entry name" value="PROTEIN TIC 22, CHLOROPLASTIC"/>
    <property type="match status" value="1"/>
</dbReference>
<organism evidence="5 6">
    <name type="scientific">Cyclostephanos tholiformis</name>
    <dbReference type="NCBI Taxonomy" id="382380"/>
    <lineage>
        <taxon>Eukaryota</taxon>
        <taxon>Sar</taxon>
        <taxon>Stramenopiles</taxon>
        <taxon>Ochrophyta</taxon>
        <taxon>Bacillariophyta</taxon>
        <taxon>Coscinodiscophyceae</taxon>
        <taxon>Thalassiosirophycidae</taxon>
        <taxon>Stephanodiscales</taxon>
        <taxon>Stephanodiscaceae</taxon>
        <taxon>Cyclostephanos</taxon>
    </lineage>
</organism>
<dbReference type="GO" id="GO:0009507">
    <property type="term" value="C:chloroplast"/>
    <property type="evidence" value="ECO:0007669"/>
    <property type="project" value="UniProtKB-SubCell"/>
</dbReference>
<keyword evidence="3" id="KW-0934">Plastid</keyword>
<dbReference type="EMBL" id="JALLPB020000730">
    <property type="protein sequence ID" value="KAL3806805.1"/>
    <property type="molecule type" value="Genomic_DNA"/>
</dbReference>
<gene>
    <name evidence="5" type="ORF">ACHAXA_001087</name>
</gene>
<dbReference type="AlphaFoldDB" id="A0ABD3RH58"/>
<evidence type="ECO:0000256" key="3">
    <source>
        <dbReference type="ARBA" id="ARBA00022640"/>
    </source>
</evidence>
<feature type="chain" id="PRO_5044812460" evidence="4">
    <location>
        <begin position="21"/>
        <end position="370"/>
    </location>
</feature>
<keyword evidence="6" id="KW-1185">Reference proteome</keyword>
<reference evidence="5 6" key="1">
    <citation type="submission" date="2024-10" db="EMBL/GenBank/DDBJ databases">
        <title>Updated reference genomes for cyclostephanoid diatoms.</title>
        <authorList>
            <person name="Roberts W.R."/>
            <person name="Alverson A.J."/>
        </authorList>
    </citation>
    <scope>NUCLEOTIDE SEQUENCE [LARGE SCALE GENOMIC DNA]</scope>
    <source>
        <strain evidence="5 6">AJA228-03</strain>
    </source>
</reference>
<evidence type="ECO:0000313" key="5">
    <source>
        <dbReference type="EMBL" id="KAL3806805.1"/>
    </source>
</evidence>
<sequence length="370" mass="40444">MLRTFHLLLLSNSVLLPTSAFSVSYYRCANVGPSLATPSLQRLSARHVEKCDGIIVESDSISRQQRPMATTRRDILARTASSLLIGVSPMGYSPTQSLAADSAVGSAIGRGYEEGMVSQSKLASLLKRIPTFAIVDARGVPYFVVGEDAKLTSYFFLSYGEARRILDVAISSADKAIRETKKEMKAKKVVLTKDDADELEINPWRNARITSVPLDLAVSLASKGKLAGAYFRLAPSESDIEDALAADGSDDLPEGKVPLFYIEDMTITDGGEVVSPLYFHKDQLIADYTRQLMTNKNSNGADGKSIKNLSPNVKVTELFATITEMIRPGGNDEELKTLRFVAPVDSKAKAEQCRRGEEEPFRLGERLIVL</sequence>
<evidence type="ECO:0000256" key="4">
    <source>
        <dbReference type="SAM" id="SignalP"/>
    </source>
</evidence>
<comment type="caution">
    <text evidence="5">The sequence shown here is derived from an EMBL/GenBank/DDBJ whole genome shotgun (WGS) entry which is preliminary data.</text>
</comment>
<keyword evidence="4" id="KW-0732">Signal</keyword>
<protein>
    <submittedName>
        <fullName evidence="5">Uncharacterized protein</fullName>
    </submittedName>
</protein>
<feature type="signal peptide" evidence="4">
    <location>
        <begin position="1"/>
        <end position="20"/>
    </location>
</feature>
<keyword evidence="2" id="KW-0150">Chloroplast</keyword>
<accession>A0ABD3RH58</accession>
<dbReference type="PANTHER" id="PTHR33926">
    <property type="entry name" value="PROTEIN TIC 22, CHLOROPLASTIC"/>
    <property type="match status" value="1"/>
</dbReference>
<name>A0ABD3RH58_9STRA</name>
<dbReference type="Pfam" id="PF04278">
    <property type="entry name" value="Tic22"/>
    <property type="match status" value="1"/>
</dbReference>
<comment type="subcellular location">
    <subcellularLocation>
        <location evidence="1">Plastid</location>
        <location evidence="1">Chloroplast</location>
    </subcellularLocation>
</comment>
<dbReference type="InterPro" id="IPR007378">
    <property type="entry name" value="Tic22-like"/>
</dbReference>
<proteinExistence type="predicted"/>
<evidence type="ECO:0000313" key="6">
    <source>
        <dbReference type="Proteomes" id="UP001530377"/>
    </source>
</evidence>
<evidence type="ECO:0000256" key="1">
    <source>
        <dbReference type="ARBA" id="ARBA00004229"/>
    </source>
</evidence>
<dbReference type="Proteomes" id="UP001530377">
    <property type="component" value="Unassembled WGS sequence"/>
</dbReference>
<evidence type="ECO:0000256" key="2">
    <source>
        <dbReference type="ARBA" id="ARBA00022528"/>
    </source>
</evidence>